<feature type="compositionally biased region" description="Acidic residues" evidence="1">
    <location>
        <begin position="37"/>
        <end position="54"/>
    </location>
</feature>
<protein>
    <submittedName>
        <fullName evidence="2">Uncharacterized protein</fullName>
    </submittedName>
</protein>
<evidence type="ECO:0000256" key="1">
    <source>
        <dbReference type="SAM" id="MobiDB-lite"/>
    </source>
</evidence>
<sequence>MNSHPQQHAQQETRGGAGALPTRRVSDADQEKRPPSDDDAEMANNSDEEEEPDFESGLPHADEEDQEVPQAATSSAKGQTAITRFFAGKDGTTTPAGQRGHQNTMMGGQSASGGALSGKGNNQKQYVFKPKLHPKSLLKEGVSTLRYLADQSQSIFQIVMPWRQEQEDEERKRQKKLRHEAEVKQQSLFKWVKTKAKEGGEEKVISKEEEKYQQQLYDGELDETSDEYHKLQKVVKVKEVEKVRLEQYAQNVQAILINPKWRQCDEFVRLFQKHKELNSDAVKSTNDTEKGTSQDQAGKDHGAAADNDDDEVEEQKSDAFKGITMEEFGKLVIPKSVMQDGILFIWVEKEYVMDVCIFLEKQQFYYVENMCWVMLDDTMKEEVEKSRTQDVSPAFVREDYTYLKKSKKTLLMFRRISKDAADYSHAKLELRHQRTGDVVFDWKDPVNPFSKPQYYTYKLIETLLPKAMVDLKKSPHLKMIELWAQDDKPRKGWIKFIGLNQ</sequence>
<dbReference type="Proteomes" id="UP000785679">
    <property type="component" value="Unassembled WGS sequence"/>
</dbReference>
<comment type="caution">
    <text evidence="2">The sequence shown here is derived from an EMBL/GenBank/DDBJ whole genome shotgun (WGS) entry which is preliminary data.</text>
</comment>
<feature type="compositionally biased region" description="Polar residues" evidence="1">
    <location>
        <begin position="91"/>
        <end position="106"/>
    </location>
</feature>
<dbReference type="OrthoDB" id="426718at2759"/>
<evidence type="ECO:0000313" key="2">
    <source>
        <dbReference type="EMBL" id="TNV81034.1"/>
    </source>
</evidence>
<feature type="region of interest" description="Disordered" evidence="1">
    <location>
        <begin position="1"/>
        <end position="122"/>
    </location>
</feature>
<name>A0A8J8T3N8_HALGN</name>
<feature type="compositionally biased region" description="Basic and acidic residues" evidence="1">
    <location>
        <begin position="24"/>
        <end position="36"/>
    </location>
</feature>
<feature type="region of interest" description="Disordered" evidence="1">
    <location>
        <begin position="281"/>
        <end position="316"/>
    </location>
</feature>
<feature type="compositionally biased region" description="Polar residues" evidence="1">
    <location>
        <begin position="71"/>
        <end position="82"/>
    </location>
</feature>
<gene>
    <name evidence="2" type="ORF">FGO68_gene11978</name>
</gene>
<dbReference type="EMBL" id="RRYP01006665">
    <property type="protein sequence ID" value="TNV81034.1"/>
    <property type="molecule type" value="Genomic_DNA"/>
</dbReference>
<feature type="compositionally biased region" description="Polar residues" evidence="1">
    <location>
        <begin position="1"/>
        <end position="13"/>
    </location>
</feature>
<keyword evidence="3" id="KW-1185">Reference proteome</keyword>
<accession>A0A8J8T3N8</accession>
<reference evidence="2" key="1">
    <citation type="submission" date="2019-06" db="EMBL/GenBank/DDBJ databases">
        <authorList>
            <person name="Zheng W."/>
        </authorList>
    </citation>
    <scope>NUCLEOTIDE SEQUENCE</scope>
    <source>
        <strain evidence="2">QDHG01</strain>
    </source>
</reference>
<evidence type="ECO:0000313" key="3">
    <source>
        <dbReference type="Proteomes" id="UP000785679"/>
    </source>
</evidence>
<dbReference type="AlphaFoldDB" id="A0A8J8T3N8"/>
<feature type="compositionally biased region" description="Basic and acidic residues" evidence="1">
    <location>
        <begin position="286"/>
        <end position="303"/>
    </location>
</feature>
<feature type="compositionally biased region" description="Low complexity" evidence="1">
    <location>
        <begin position="107"/>
        <end position="120"/>
    </location>
</feature>
<organism evidence="2 3">
    <name type="scientific">Halteria grandinella</name>
    <dbReference type="NCBI Taxonomy" id="5974"/>
    <lineage>
        <taxon>Eukaryota</taxon>
        <taxon>Sar</taxon>
        <taxon>Alveolata</taxon>
        <taxon>Ciliophora</taxon>
        <taxon>Intramacronucleata</taxon>
        <taxon>Spirotrichea</taxon>
        <taxon>Stichotrichia</taxon>
        <taxon>Sporadotrichida</taxon>
        <taxon>Halteriidae</taxon>
        <taxon>Halteria</taxon>
    </lineage>
</organism>
<proteinExistence type="predicted"/>